<dbReference type="Proteomes" id="UP000185874">
    <property type="component" value="Unassembled WGS sequence"/>
</dbReference>
<accession>A0A1F7SEQ2</accession>
<name>A0A1F7SEQ2_9BACT</name>
<proteinExistence type="predicted"/>
<organism evidence="1 2">
    <name type="scientific">Candidatus Shapirobacteria bacterium RBG_13_44_7</name>
    <dbReference type="NCBI Taxonomy" id="1802149"/>
    <lineage>
        <taxon>Bacteria</taxon>
        <taxon>Candidatus Shapironibacteriota</taxon>
    </lineage>
</organism>
<sequence>MKKIKGWLLVGVVGLIVVMAVINLRSKKVTPQKETEEREARPTVEVVEEGVDPFPIKLARPERLVWQIGEKTDWPEKVKGLEITPKAIGQEEIVSFLGLVGMKTEQKVSENGELVVFEEGKKRSAYVDRNSMVLGFVENITSREQLKGEGEGSLLEGERVIKELAKKIGGMEVRVVARENKKLLYPRWVAAKPEEAEATEIRAVYVVDGYPLFSFTGELIKATITAKGRILKLEIGLGKKVETKEEVGVLGVEEIETLGVDKVWVWKKEGTLGFEGSDFEEKVSLVNVTEIEAVYIENGKGKAGIYLLGKGNGIIGKQPAKITIIVPIGR</sequence>
<evidence type="ECO:0000313" key="1">
    <source>
        <dbReference type="EMBL" id="OGL52211.1"/>
    </source>
</evidence>
<reference evidence="1 2" key="1">
    <citation type="journal article" date="2016" name="Nat. Commun.">
        <title>Thousands of microbial genomes shed light on interconnected biogeochemical processes in an aquifer system.</title>
        <authorList>
            <person name="Anantharaman K."/>
            <person name="Brown C.T."/>
            <person name="Hug L.A."/>
            <person name="Sharon I."/>
            <person name="Castelle C.J."/>
            <person name="Probst A.J."/>
            <person name="Thomas B.C."/>
            <person name="Singh A."/>
            <person name="Wilkins M.J."/>
            <person name="Karaoz U."/>
            <person name="Brodie E.L."/>
            <person name="Williams K.H."/>
            <person name="Hubbard S.S."/>
            <person name="Banfield J.F."/>
        </authorList>
    </citation>
    <scope>NUCLEOTIDE SEQUENCE [LARGE SCALE GENOMIC DNA]</scope>
</reference>
<gene>
    <name evidence="1" type="ORF">A3K55_00135</name>
</gene>
<protein>
    <submittedName>
        <fullName evidence="1">Uncharacterized protein</fullName>
    </submittedName>
</protein>
<comment type="caution">
    <text evidence="1">The sequence shown here is derived from an EMBL/GenBank/DDBJ whole genome shotgun (WGS) entry which is preliminary data.</text>
</comment>
<evidence type="ECO:0000313" key="2">
    <source>
        <dbReference type="Proteomes" id="UP000185874"/>
    </source>
</evidence>
<dbReference type="AlphaFoldDB" id="A0A1F7SEQ2"/>
<dbReference type="EMBL" id="MGDJ01000032">
    <property type="protein sequence ID" value="OGL52211.1"/>
    <property type="molecule type" value="Genomic_DNA"/>
</dbReference>